<dbReference type="AlphaFoldDB" id="A0A1F2P7L5"/>
<evidence type="ECO:0000259" key="13">
    <source>
        <dbReference type="Pfam" id="PF08264"/>
    </source>
</evidence>
<dbReference type="Gene3D" id="3.40.50.620">
    <property type="entry name" value="HUPs"/>
    <property type="match status" value="2"/>
</dbReference>
<dbReference type="EC" id="6.1.1.9" evidence="11"/>
<evidence type="ECO:0000256" key="10">
    <source>
        <dbReference type="ARBA" id="ARBA00061452"/>
    </source>
</evidence>
<dbReference type="Proteomes" id="UP000186940">
    <property type="component" value="Unassembled WGS sequence"/>
</dbReference>
<dbReference type="CDD" id="cd00817">
    <property type="entry name" value="ValRS_core"/>
    <property type="match status" value="1"/>
</dbReference>
<evidence type="ECO:0000256" key="6">
    <source>
        <dbReference type="ARBA" id="ARBA00022917"/>
    </source>
</evidence>
<dbReference type="InterPro" id="IPR002303">
    <property type="entry name" value="Valyl-tRNA_ligase"/>
</dbReference>
<dbReference type="PRINTS" id="PR00986">
    <property type="entry name" value="TRNASYNTHVAL"/>
</dbReference>
<dbReference type="SUPFAM" id="SSF50677">
    <property type="entry name" value="ValRS/IleRS/LeuRS editing domain"/>
    <property type="match status" value="1"/>
</dbReference>
<dbReference type="InterPro" id="IPR033705">
    <property type="entry name" value="Anticodon_Ia_Val"/>
</dbReference>
<comment type="function">
    <text evidence="9 11">Catalyzes the attachment of valine to tRNA(Val). As ValRS can inadvertently accommodate and process structurally similar amino acids such as threonine, to avoid such errors, it has a 'posttransfer' editing activity that hydrolyzes mischarged Thr-tRNA(Val) in a tRNA-dependent manner.</text>
</comment>
<dbReference type="STRING" id="1838285.SCAL_001698"/>
<dbReference type="InterPro" id="IPR014729">
    <property type="entry name" value="Rossmann-like_a/b/a_fold"/>
</dbReference>
<dbReference type="Pfam" id="PF08264">
    <property type="entry name" value="Anticodon_1"/>
    <property type="match status" value="1"/>
</dbReference>
<keyword evidence="5 11" id="KW-0067">ATP-binding</keyword>
<dbReference type="FunFam" id="3.40.50.620:FF:000192">
    <property type="entry name" value="Valine--tRNA ligase"/>
    <property type="match status" value="1"/>
</dbReference>
<dbReference type="GO" id="GO:0002161">
    <property type="term" value="F:aminoacyl-tRNA deacylase activity"/>
    <property type="evidence" value="ECO:0007669"/>
    <property type="project" value="InterPro"/>
</dbReference>
<organism evidence="14 15">
    <name type="scientific">Candidatus Syntropharchaeum caldarium</name>
    <dbReference type="NCBI Taxonomy" id="1838285"/>
    <lineage>
        <taxon>Archaea</taxon>
        <taxon>Methanobacteriati</taxon>
        <taxon>Methanobacteriota</taxon>
        <taxon>Stenosarchaea group</taxon>
        <taxon>Methanomicrobia</taxon>
        <taxon>Methanosarcinales</taxon>
        <taxon>ANME-2 cluster</taxon>
        <taxon>Candidatus Syntropharchaeum</taxon>
    </lineage>
</organism>
<dbReference type="GO" id="GO:0005524">
    <property type="term" value="F:ATP binding"/>
    <property type="evidence" value="ECO:0007669"/>
    <property type="project" value="UniProtKB-UniRule"/>
</dbReference>
<evidence type="ECO:0000256" key="5">
    <source>
        <dbReference type="ARBA" id="ARBA00022840"/>
    </source>
</evidence>
<dbReference type="GO" id="GO:0004832">
    <property type="term" value="F:valine-tRNA ligase activity"/>
    <property type="evidence" value="ECO:0007669"/>
    <property type="project" value="UniProtKB-UniRule"/>
</dbReference>
<protein>
    <recommendedName>
        <fullName evidence="11">Valine--tRNA ligase</fullName>
        <ecNumber evidence="11">6.1.1.9</ecNumber>
    </recommendedName>
    <alternativeName>
        <fullName evidence="11">Valyl-tRNA synthetase</fullName>
        <shortName evidence="11">ValRS</shortName>
    </alternativeName>
</protein>
<dbReference type="PANTHER" id="PTHR11946:SF93">
    <property type="entry name" value="VALINE--TRNA LIGASE, CHLOROPLASTIC_MITOCHONDRIAL 2"/>
    <property type="match status" value="1"/>
</dbReference>
<gene>
    <name evidence="11" type="primary">valS</name>
    <name evidence="14" type="ORF">SCAL_001698</name>
</gene>
<dbReference type="NCBIfam" id="NF009687">
    <property type="entry name" value="PRK13208.1"/>
    <property type="match status" value="1"/>
</dbReference>
<dbReference type="EMBL" id="LYOS01000007">
    <property type="protein sequence ID" value="OFV67164.1"/>
    <property type="molecule type" value="Genomic_DNA"/>
</dbReference>
<keyword evidence="4 11" id="KW-0547">Nucleotide-binding</keyword>
<comment type="subcellular location">
    <subcellularLocation>
        <location evidence="1 11">Cytoplasm</location>
    </subcellularLocation>
</comment>
<keyword evidence="2 11" id="KW-0963">Cytoplasm</keyword>
<dbReference type="InterPro" id="IPR009080">
    <property type="entry name" value="tRNAsynth_Ia_anticodon-bd"/>
</dbReference>
<dbReference type="FunFam" id="1.10.730.10:FF:000033">
    <property type="entry name" value="Valine--tRNA ligase"/>
    <property type="match status" value="1"/>
</dbReference>
<comment type="domain">
    <text evidence="11">ValRS has two distinct active sites: one for aminoacylation and one for editing. The misactivated threonine is translocated from the active site to the editing site.</text>
</comment>
<keyword evidence="3 11" id="KW-0436">Ligase</keyword>
<evidence type="ECO:0000256" key="9">
    <source>
        <dbReference type="ARBA" id="ARBA00055630"/>
    </source>
</evidence>
<evidence type="ECO:0000313" key="15">
    <source>
        <dbReference type="Proteomes" id="UP000186940"/>
    </source>
</evidence>
<dbReference type="FunFam" id="3.40.50.620:FF:000324">
    <property type="entry name" value="Valine--tRNA ligase"/>
    <property type="match status" value="1"/>
</dbReference>
<sequence length="864" mass="99592">MQNIAKEYDHRRIEAKGIENWDDSLYYFDWESDKAPYIIDTPPPYPTGSFHIGNALNWCYIDFIARYRRMQGYNVMFPQGWDCHGLPTEVKVEETHEITKSGLDRIEFRRLCCELTSSNIEKMRNTMKSLGLSIDWSNEYITMDPAYYRKTQVSFVRMYEKGLIYRDDHPVNWCPRCKTAIAFAEVEYDTRETSLNYIHFEGVDIATTRPELIPACVAVAVNPDDERFTDLIGKEVGVPIFDYHVPVIADPEVDSTFGTGIVMICTFGDKQDVRWWKEHSLPLRRAIDRDGVMTEIAGRYAGMKIKETRDAIIEDLKRLGLLYESERIEQNVGLCWRCKTPIEILSERQWFVRIEQEKVLDAAAKIEWIPDYMIIRLKNWVESMEWDWCISRQRLFATPIPVWYCKACGKALVAREAELPVDPTIDLPEETCSCGSNEFEGETDVLDTWMDSSISALVVGGWLEDKFIFPTQLRPQGHDIIRTWAFYTILRSIALTDKIPWETIVINGMVLGEDGHKMSKSRNNITAPEAVMEKYGADAFRQWAAIGGSTGSDVMFRWKDIVAASRFLQKLWSILRFSLIHIDKEKAPYKKPEQLRATDRWLLTRLNMLIETVTAKMDAYSFDEAMKEIRGFTWNILADDYIELVKSRLYSANSDGSESAIYTLYTTMETLSRLIAPFMPFFAEEMHSYLAADSVHAKDWPVVNYDLIDERSLEEGELIRKIVEAVRRYKSENKIPLNAPLKNIEIYTTLDLDVDDIKGTLNSEVEIVSPTTTLNMKAVSIKPRMDVIGPMYRKQAGEIAKRLRELDAEEVEQLISEGKKVEIEVAGDHIVLDDSSFEIEHAFESRGERVDLLEVSGMKIAVAR</sequence>
<comment type="catalytic activity">
    <reaction evidence="8 11">
        <text>tRNA(Val) + L-valine + ATP = L-valyl-tRNA(Val) + AMP + diphosphate</text>
        <dbReference type="Rhea" id="RHEA:10704"/>
        <dbReference type="Rhea" id="RHEA-COMP:9672"/>
        <dbReference type="Rhea" id="RHEA-COMP:9708"/>
        <dbReference type="ChEBI" id="CHEBI:30616"/>
        <dbReference type="ChEBI" id="CHEBI:33019"/>
        <dbReference type="ChEBI" id="CHEBI:57762"/>
        <dbReference type="ChEBI" id="CHEBI:78442"/>
        <dbReference type="ChEBI" id="CHEBI:78537"/>
        <dbReference type="ChEBI" id="CHEBI:456215"/>
        <dbReference type="EC" id="6.1.1.9"/>
    </reaction>
</comment>
<keyword evidence="15" id="KW-1185">Reference proteome</keyword>
<evidence type="ECO:0000256" key="7">
    <source>
        <dbReference type="ARBA" id="ARBA00023146"/>
    </source>
</evidence>
<dbReference type="Gene3D" id="1.10.730.10">
    <property type="entry name" value="Isoleucyl-tRNA Synthetase, Domain 1"/>
    <property type="match status" value="1"/>
</dbReference>
<dbReference type="Pfam" id="PF00133">
    <property type="entry name" value="tRNA-synt_1"/>
    <property type="match status" value="1"/>
</dbReference>
<proteinExistence type="inferred from homology"/>
<evidence type="ECO:0000256" key="11">
    <source>
        <dbReference type="HAMAP-Rule" id="MF_02005"/>
    </source>
</evidence>
<evidence type="ECO:0000256" key="2">
    <source>
        <dbReference type="ARBA" id="ARBA00022490"/>
    </source>
</evidence>
<dbReference type="InterPro" id="IPR009008">
    <property type="entry name" value="Val/Leu/Ile-tRNA-synth_edit"/>
</dbReference>
<evidence type="ECO:0000256" key="8">
    <source>
        <dbReference type="ARBA" id="ARBA00047552"/>
    </source>
</evidence>
<dbReference type="GO" id="GO:0006438">
    <property type="term" value="P:valyl-tRNA aminoacylation"/>
    <property type="evidence" value="ECO:0007669"/>
    <property type="project" value="UniProtKB-UniRule"/>
</dbReference>
<dbReference type="SUPFAM" id="SSF52374">
    <property type="entry name" value="Nucleotidylyl transferase"/>
    <property type="match status" value="1"/>
</dbReference>
<dbReference type="InterPro" id="IPR022874">
    <property type="entry name" value="Valine-tRNA_ligase_type_2"/>
</dbReference>
<dbReference type="SUPFAM" id="SSF47323">
    <property type="entry name" value="Anticodon-binding domain of a subclass of class I aminoacyl-tRNA synthetases"/>
    <property type="match status" value="1"/>
</dbReference>
<evidence type="ECO:0000256" key="1">
    <source>
        <dbReference type="ARBA" id="ARBA00004496"/>
    </source>
</evidence>
<evidence type="ECO:0000256" key="3">
    <source>
        <dbReference type="ARBA" id="ARBA00022598"/>
    </source>
</evidence>
<dbReference type="CDD" id="cd07962">
    <property type="entry name" value="Anticodon_Ia_Val"/>
    <property type="match status" value="1"/>
</dbReference>
<feature type="binding site" evidence="11">
    <location>
        <position position="520"/>
    </location>
    <ligand>
        <name>ATP</name>
        <dbReference type="ChEBI" id="CHEBI:30616"/>
    </ligand>
</feature>
<feature type="short sequence motif" description="'HIGH' region" evidence="11">
    <location>
        <begin position="44"/>
        <end position="54"/>
    </location>
</feature>
<comment type="similarity">
    <text evidence="10 11">Belongs to the class-I aminoacyl-tRNA synthetase family. ValS type 2 subfamily.</text>
</comment>
<dbReference type="NCBIfam" id="TIGR00422">
    <property type="entry name" value="valS"/>
    <property type="match status" value="1"/>
</dbReference>
<dbReference type="InterPro" id="IPR013155">
    <property type="entry name" value="M/V/L/I-tRNA-synth_anticd-bd"/>
</dbReference>
<reference evidence="14" key="1">
    <citation type="submission" date="2016-05" db="EMBL/GenBank/DDBJ databases">
        <title>Microbial consortia oxidize butane by reversing methanogenesis.</title>
        <authorList>
            <person name="Laso-Perez R."/>
            <person name="Richter M."/>
            <person name="Wegener G."/>
            <person name="Musat F."/>
        </authorList>
    </citation>
    <scope>NUCLEOTIDE SEQUENCE [LARGE SCALE GENOMIC DNA]</scope>
    <source>
        <strain evidence="14">BOX2</strain>
    </source>
</reference>
<evidence type="ECO:0000313" key="14">
    <source>
        <dbReference type="EMBL" id="OFV67164.1"/>
    </source>
</evidence>
<keyword evidence="7 11" id="KW-0030">Aminoacyl-tRNA synthetase</keyword>
<keyword evidence="6 11" id="KW-0648">Protein biosynthesis</keyword>
<comment type="caution">
    <text evidence="14">The sequence shown here is derived from an EMBL/GenBank/DDBJ whole genome shotgun (WGS) entry which is preliminary data.</text>
</comment>
<name>A0A1F2P7L5_9EURY</name>
<accession>A0A1F2P7L5</accession>
<dbReference type="PATRIC" id="fig|1838285.3.peg.1725"/>
<feature type="short sequence motif" description="'KMSKS' region" evidence="11">
    <location>
        <begin position="517"/>
        <end position="521"/>
    </location>
</feature>
<evidence type="ECO:0000256" key="4">
    <source>
        <dbReference type="ARBA" id="ARBA00022741"/>
    </source>
</evidence>
<dbReference type="PROSITE" id="PS00178">
    <property type="entry name" value="AA_TRNA_LIGASE_I"/>
    <property type="match status" value="1"/>
</dbReference>
<dbReference type="InterPro" id="IPR001412">
    <property type="entry name" value="aa-tRNA-synth_I_CS"/>
</dbReference>
<dbReference type="GO" id="GO:0005829">
    <property type="term" value="C:cytosol"/>
    <property type="evidence" value="ECO:0007669"/>
    <property type="project" value="TreeGrafter"/>
</dbReference>
<dbReference type="HAMAP" id="MF_02005">
    <property type="entry name" value="Val_tRNA_synth_type2"/>
    <property type="match status" value="1"/>
</dbReference>
<feature type="domain" description="Aminoacyl-tRNA synthetase class Ia" evidence="12">
    <location>
        <begin position="19"/>
        <end position="555"/>
    </location>
</feature>
<evidence type="ECO:0000259" key="12">
    <source>
        <dbReference type="Pfam" id="PF00133"/>
    </source>
</evidence>
<dbReference type="InterPro" id="IPR002300">
    <property type="entry name" value="aa-tRNA-synth_Ia"/>
</dbReference>
<dbReference type="PANTHER" id="PTHR11946">
    <property type="entry name" value="VALYL-TRNA SYNTHETASES"/>
    <property type="match status" value="1"/>
</dbReference>
<feature type="domain" description="Methionyl/Valyl/Leucyl/Isoleucyl-tRNA synthetase anticodon-binding" evidence="13">
    <location>
        <begin position="599"/>
        <end position="743"/>
    </location>
</feature>